<dbReference type="InterPro" id="IPR006968">
    <property type="entry name" value="RUS_fam"/>
</dbReference>
<feature type="domain" description="Protein root UVB sensitive/RUS" evidence="2">
    <location>
        <begin position="63"/>
        <end position="312"/>
    </location>
</feature>
<keyword evidence="4" id="KW-1185">Reference proteome</keyword>
<comment type="similarity">
    <text evidence="1">Belongs to the RUS1 family.</text>
</comment>
<dbReference type="AlphaFoldDB" id="A0A1V9YFE1"/>
<gene>
    <name evidence="3" type="ORF">ACHHYP_13339</name>
</gene>
<dbReference type="OrthoDB" id="19606at2759"/>
<evidence type="ECO:0000313" key="3">
    <source>
        <dbReference type="EMBL" id="OQR84473.1"/>
    </source>
</evidence>
<dbReference type="PANTHER" id="PTHR12770">
    <property type="entry name" value="RUS1 FAMILY PROTEIN C16ORF58"/>
    <property type="match status" value="1"/>
</dbReference>
<evidence type="ECO:0000313" key="4">
    <source>
        <dbReference type="Proteomes" id="UP000243579"/>
    </source>
</evidence>
<evidence type="ECO:0000256" key="1">
    <source>
        <dbReference type="ARBA" id="ARBA00007558"/>
    </source>
</evidence>
<evidence type="ECO:0000259" key="2">
    <source>
        <dbReference type="Pfam" id="PF04884"/>
    </source>
</evidence>
<protein>
    <recommendedName>
        <fullName evidence="2">Protein root UVB sensitive/RUS domain-containing protein</fullName>
    </recommendedName>
</protein>
<dbReference type="Pfam" id="PF04884">
    <property type="entry name" value="UVB_sens_prot"/>
    <property type="match status" value="1"/>
</dbReference>
<reference evidence="3 4" key="1">
    <citation type="journal article" date="2014" name="Genome Biol. Evol.">
        <title>The secreted proteins of Achlya hypogyna and Thraustotheca clavata identify the ancestral oomycete secretome and reveal gene acquisitions by horizontal gene transfer.</title>
        <authorList>
            <person name="Misner I."/>
            <person name="Blouin N."/>
            <person name="Leonard G."/>
            <person name="Richards T.A."/>
            <person name="Lane C.E."/>
        </authorList>
    </citation>
    <scope>NUCLEOTIDE SEQUENCE [LARGE SCALE GENOMIC DNA]</scope>
    <source>
        <strain evidence="3 4">ATCC 48635</strain>
    </source>
</reference>
<sequence>MMALKRAHRGVVPWRLLHAASCDRPVATQKQGHQQLAFVAADKGLRLQEPPMVSASAQVATRLRNVPHLLEDLFLPRDYQTSTTKDYLPYAKWQFVGSVAGTACGVLSMQSLLYAIGLQSGAIPMAAALNWVIKDGLGQFGGVLFASLVNHRFDSDPKRWRIVSALAMDAATLTEILTPLCPAYFLPMAAMANVAKNISWLSASATRAGFHYSFAKTENLADITAKAGSQSIASSILGGGAAHGAQFTAAVGTALGIAISPIIGTATSHVAGAFFVLSGINLWSQYNSLCVVSLRTLNQQRLNHILDNYIATGDVPTPETVSAKERFVSNLLSGKACHLTKSSLSLTSRLDTVYTPSTPRFPGEKYLLHVTGSTVHLLMEESATSADVLAAHLHTRLVQLQLETDPSVPTEPLLNTAYVKASALRRPFLEAMEASAWHCENLLVEDTPARYTLLAPPPCA</sequence>
<proteinExistence type="inferred from homology"/>
<name>A0A1V9YFE1_ACHHY</name>
<dbReference type="PANTHER" id="PTHR12770:SF22">
    <property type="entry name" value="PROTEIN ROOT UVB SENSITIVE 1, CHLOROPLASTIC"/>
    <property type="match status" value="1"/>
</dbReference>
<dbReference type="InterPro" id="IPR054549">
    <property type="entry name" value="UVB_sens_RUS_dom"/>
</dbReference>
<comment type="caution">
    <text evidence="3">The sequence shown here is derived from an EMBL/GenBank/DDBJ whole genome shotgun (WGS) entry which is preliminary data.</text>
</comment>
<dbReference type="Proteomes" id="UP000243579">
    <property type="component" value="Unassembled WGS sequence"/>
</dbReference>
<organism evidence="3 4">
    <name type="scientific">Achlya hypogyna</name>
    <name type="common">Oomycete</name>
    <name type="synonym">Protoachlya hypogyna</name>
    <dbReference type="NCBI Taxonomy" id="1202772"/>
    <lineage>
        <taxon>Eukaryota</taxon>
        <taxon>Sar</taxon>
        <taxon>Stramenopiles</taxon>
        <taxon>Oomycota</taxon>
        <taxon>Saprolegniomycetes</taxon>
        <taxon>Saprolegniales</taxon>
        <taxon>Achlyaceae</taxon>
        <taxon>Achlya</taxon>
    </lineage>
</organism>
<accession>A0A1V9YFE1</accession>
<dbReference type="EMBL" id="JNBR01001855">
    <property type="protein sequence ID" value="OQR84473.1"/>
    <property type="molecule type" value="Genomic_DNA"/>
</dbReference>